<dbReference type="Proteomes" id="UP000479226">
    <property type="component" value="Unassembled WGS sequence"/>
</dbReference>
<dbReference type="Pfam" id="PF13377">
    <property type="entry name" value="Peripla_BP_3"/>
    <property type="match status" value="1"/>
</dbReference>
<dbReference type="Gene3D" id="1.10.260.40">
    <property type="entry name" value="lambda repressor-like DNA-binding domains"/>
    <property type="match status" value="1"/>
</dbReference>
<keyword evidence="3" id="KW-0804">Transcription</keyword>
<dbReference type="CDD" id="cd01392">
    <property type="entry name" value="HTH_LacI"/>
    <property type="match status" value="1"/>
</dbReference>
<proteinExistence type="predicted"/>
<organism evidence="5 6">
    <name type="scientific">Arthrobacter silviterrae</name>
    <dbReference type="NCBI Taxonomy" id="2026658"/>
    <lineage>
        <taxon>Bacteria</taxon>
        <taxon>Bacillati</taxon>
        <taxon>Actinomycetota</taxon>
        <taxon>Actinomycetes</taxon>
        <taxon>Micrococcales</taxon>
        <taxon>Micrococcaceae</taxon>
        <taxon>Arthrobacter</taxon>
    </lineage>
</organism>
<dbReference type="Gene3D" id="3.40.50.2300">
    <property type="match status" value="2"/>
</dbReference>
<dbReference type="InterPro" id="IPR028082">
    <property type="entry name" value="Peripla_BP_I"/>
</dbReference>
<sequence length="358" mass="37253">MSKGEQRSKPVLATVAALAGVSAPTVSKVINGRDDVAAATRARVQAALDQLGYESPVQRRARSAGPAMVDLVIDGLGSHYSIEVLAGLLACAADSDVEVVVSNVTPAKLHRANHEEWAQRMVEAGRMGLILVTSQVTARQLESFQRRNIPVVVIDPLNPPRAGIVSVGATNFAGGKAAAEHLLGLGHSRIAFLGGPDAAECSVARLHGYLAALMGHGIASRPEYVLTGTFRQDFGVAGTRTLLALAERPTAIFAGNDVIALGVLDEARRQGLSVPGDLSLVGFDGTPLCEQTLPRLTSVAQPLRDMGRAALRSVMKLSRGEALDSAHVELATELVVRDSSAAPGAVGTRPGSHARVGA</sequence>
<reference evidence="5 6" key="1">
    <citation type="submission" date="2020-02" db="EMBL/GenBank/DDBJ databases">
        <title>Genome sequence of the type strain DSM 27180 of Arthrobacter silviterrae.</title>
        <authorList>
            <person name="Gao J."/>
            <person name="Sun J."/>
        </authorList>
    </citation>
    <scope>NUCLEOTIDE SEQUENCE [LARGE SCALE GENOMIC DNA]</scope>
    <source>
        <strain evidence="5 6">DSM 27180</strain>
    </source>
</reference>
<dbReference type="SUPFAM" id="SSF53822">
    <property type="entry name" value="Periplasmic binding protein-like I"/>
    <property type="match status" value="1"/>
</dbReference>
<dbReference type="PROSITE" id="PS50932">
    <property type="entry name" value="HTH_LACI_2"/>
    <property type="match status" value="1"/>
</dbReference>
<keyword evidence="2" id="KW-0238">DNA-binding</keyword>
<keyword evidence="1" id="KW-0805">Transcription regulation</keyword>
<evidence type="ECO:0000256" key="1">
    <source>
        <dbReference type="ARBA" id="ARBA00023015"/>
    </source>
</evidence>
<keyword evidence="6" id="KW-1185">Reference proteome</keyword>
<evidence type="ECO:0000256" key="2">
    <source>
        <dbReference type="ARBA" id="ARBA00023125"/>
    </source>
</evidence>
<dbReference type="InterPro" id="IPR010982">
    <property type="entry name" value="Lambda_DNA-bd_dom_sf"/>
</dbReference>
<dbReference type="InterPro" id="IPR000843">
    <property type="entry name" value="HTH_LacI"/>
</dbReference>
<dbReference type="SMART" id="SM00354">
    <property type="entry name" value="HTH_LACI"/>
    <property type="match status" value="1"/>
</dbReference>
<comment type="caution">
    <text evidence="5">The sequence shown here is derived from an EMBL/GenBank/DDBJ whole genome shotgun (WGS) entry which is preliminary data.</text>
</comment>
<protein>
    <submittedName>
        <fullName evidence="5">LacI family transcriptional regulator</fullName>
    </submittedName>
</protein>
<dbReference type="EMBL" id="JAAKZI010000022">
    <property type="protein sequence ID" value="NGN84317.1"/>
    <property type="molecule type" value="Genomic_DNA"/>
</dbReference>
<dbReference type="SUPFAM" id="SSF47413">
    <property type="entry name" value="lambda repressor-like DNA-binding domains"/>
    <property type="match status" value="1"/>
</dbReference>
<evidence type="ECO:0000313" key="5">
    <source>
        <dbReference type="EMBL" id="NGN84317.1"/>
    </source>
</evidence>
<evidence type="ECO:0000313" key="6">
    <source>
        <dbReference type="Proteomes" id="UP000479226"/>
    </source>
</evidence>
<dbReference type="PANTHER" id="PTHR30146:SF153">
    <property type="entry name" value="LACTOSE OPERON REPRESSOR"/>
    <property type="match status" value="1"/>
</dbReference>
<accession>A0ABX0DJA7</accession>
<dbReference type="Pfam" id="PF00356">
    <property type="entry name" value="LacI"/>
    <property type="match status" value="1"/>
</dbReference>
<dbReference type="PANTHER" id="PTHR30146">
    <property type="entry name" value="LACI-RELATED TRANSCRIPTIONAL REPRESSOR"/>
    <property type="match status" value="1"/>
</dbReference>
<evidence type="ECO:0000259" key="4">
    <source>
        <dbReference type="PROSITE" id="PS50932"/>
    </source>
</evidence>
<name>A0ABX0DJA7_9MICC</name>
<gene>
    <name evidence="5" type="ORF">G6N77_12745</name>
</gene>
<dbReference type="InterPro" id="IPR046335">
    <property type="entry name" value="LacI/GalR-like_sensor"/>
</dbReference>
<feature type="domain" description="HTH lacI-type" evidence="4">
    <location>
        <begin position="10"/>
        <end position="64"/>
    </location>
</feature>
<evidence type="ECO:0000256" key="3">
    <source>
        <dbReference type="ARBA" id="ARBA00023163"/>
    </source>
</evidence>